<organism evidence="2 3">
    <name type="scientific">Cognatishimia activa</name>
    <dbReference type="NCBI Taxonomy" id="1715691"/>
    <lineage>
        <taxon>Bacteria</taxon>
        <taxon>Pseudomonadati</taxon>
        <taxon>Pseudomonadota</taxon>
        <taxon>Alphaproteobacteria</taxon>
        <taxon>Rhodobacterales</taxon>
        <taxon>Paracoccaceae</taxon>
        <taxon>Cognatishimia</taxon>
    </lineage>
</organism>
<evidence type="ECO:0000313" key="3">
    <source>
        <dbReference type="Proteomes" id="UP000051184"/>
    </source>
</evidence>
<evidence type="ECO:0000313" key="2">
    <source>
        <dbReference type="EMBL" id="CUK26968.1"/>
    </source>
</evidence>
<evidence type="ECO:0000259" key="1">
    <source>
        <dbReference type="Pfam" id="PF13116"/>
    </source>
</evidence>
<dbReference type="STRING" id="1715691.TA5113_03216"/>
<dbReference type="EMBL" id="CYUE01000021">
    <property type="protein sequence ID" value="CUK26968.1"/>
    <property type="molecule type" value="Genomic_DNA"/>
</dbReference>
<dbReference type="AlphaFoldDB" id="A0A0N7MC18"/>
<gene>
    <name evidence="2" type="ORF">TA5114_02787</name>
</gene>
<name>A0A0N7MC18_9RHOB</name>
<proteinExistence type="predicted"/>
<accession>A0A0N7MC18</accession>
<reference evidence="3" key="1">
    <citation type="submission" date="2015-09" db="EMBL/GenBank/DDBJ databases">
        <authorList>
            <person name="Rodrigo-Torres Lidia"/>
            <person name="Arahal R.David."/>
        </authorList>
    </citation>
    <scope>NUCLEOTIDE SEQUENCE [LARGE SCALE GENOMIC DNA]</scope>
    <source>
        <strain evidence="3">CECT 5114</strain>
    </source>
</reference>
<dbReference type="InterPro" id="IPR025263">
    <property type="entry name" value="YhdP_central"/>
</dbReference>
<dbReference type="Pfam" id="PF13116">
    <property type="entry name" value="YhdP"/>
    <property type="match status" value="1"/>
</dbReference>
<feature type="domain" description="YhdP central" evidence="1">
    <location>
        <begin position="359"/>
        <end position="788"/>
    </location>
</feature>
<sequence>MLGTVVFVLVLCVGVVVGLLYSHERAIQAPDWLRNMAVDQFSRALPDADVSFDNLTIEVEADWHPRILLERVVITPKDGGPAIEFSEAETSLSYTRLLQRQVAPRDIRLSGVFLTARREAEGEVAVSVGNPNTADRRSTALSDVVNQIDDWLTLPQFERLNSVDVDALTVQFDDLRANRSWTVDGGQMQMRRDDDQLRMSSNLALLGGRDYVSTIEFNYESTLGETSAAFGVNIEDVVSQDIASQSPALTWLNLINAPISGAMRVAIDDDGNIGPLSATLQIDEGVIQPEEGARAIPLNAAQAYLTFAPETNTIVFNELYVDSPWVTARAEGKALLEDFETGLPNALVLQMTMTELSGNPADLFDAPFALEHAQADFRLQLDPFELHIGEMLVQDRGQSLVLNAKLGATEDDWIFSLNGRMDALEASRVVDWWPENAVPKTRKFVAENIYAGWLENINLAVRSVPGSRPDVYLDFGFRDASVRYSKTLPIVTGGRGQAVLEGDRFVVMAHEGIVAPGQGGVIDVSGTSFVIPNTRVKPTPAEVNLKTDASVTATLALLDYPPLSFISKAKLPVDLAEGNARIEGQLKLPLKKKLPPEDVVFAMQGELTDVKTGHFVKDKVISSPRLRAVANNEKLTLEGSGRIGAVPFQARFEAGLRPENEGRSSVTGTLDLNQAFVDEFKIGLTPDMISGQGTGEFALKFKRGEIGRFEVSSDLVGLRMGIPSLGWSKSANRSGTLEVVGRLGTPLEVTKLALATPGLEAEGTISLKNAGGLDRVSLSQVRVGNWLNGSADLIGRAGATPNISIRSGTLDLRNAPAAQGNPGGAAQSTRIEAALDRVTISDGITLTDLRGTFATGGGFNGELNARVNGGAQINGVIVPRNGRSAVRIRSNDAGGTLRSAGILKQAVGGDLDVTLIPTGADGEFDGRLKASSVRVKDAPAMAELLNAISVVGLIEQLGGEGIAFADVNAEFKLTPTYAHLTQGSAAGPSMGISMDGIYNLTNGQLDMQGVVSPIYLINAIGRPVSKRGEGLFGFNYSLRGSSENPSVSVNPLSVLTPGFLRDIFRRPTQVPSEAQTEGSDSQ</sequence>
<dbReference type="Proteomes" id="UP000051184">
    <property type="component" value="Unassembled WGS sequence"/>
</dbReference>
<keyword evidence="3" id="KW-1185">Reference proteome</keyword>
<protein>
    <recommendedName>
        <fullName evidence="1">YhdP central domain-containing protein</fullName>
    </recommendedName>
</protein>